<dbReference type="EMBL" id="REGN01002366">
    <property type="protein sequence ID" value="RNA28559.1"/>
    <property type="molecule type" value="Genomic_DNA"/>
</dbReference>
<name>A0A3M7RYP1_BRAPC</name>
<dbReference type="Proteomes" id="UP000276133">
    <property type="component" value="Unassembled WGS sequence"/>
</dbReference>
<protein>
    <submittedName>
        <fullName evidence="1">Uncharacterized protein</fullName>
    </submittedName>
</protein>
<dbReference type="AlphaFoldDB" id="A0A3M7RYP1"/>
<sequence length="115" mass="13309">MTKKIILVFCINSNLSQICYKLPLKKLSHVLIISQKKKSPSYCKLKFKSDIIVDFCILTYAENSLRIYSSASHKSDYQPIRKKLDFTLIGNFSCSNKKTIYTIFQDKSLSNKKKT</sequence>
<gene>
    <name evidence="1" type="ORF">BpHYR1_030243</name>
</gene>
<accession>A0A3M7RYP1</accession>
<reference evidence="1 2" key="1">
    <citation type="journal article" date="2018" name="Sci. Rep.">
        <title>Genomic signatures of local adaptation to the degree of environmental predictability in rotifers.</title>
        <authorList>
            <person name="Franch-Gras L."/>
            <person name="Hahn C."/>
            <person name="Garcia-Roger E.M."/>
            <person name="Carmona M.J."/>
            <person name="Serra M."/>
            <person name="Gomez A."/>
        </authorList>
    </citation>
    <scope>NUCLEOTIDE SEQUENCE [LARGE SCALE GENOMIC DNA]</scope>
    <source>
        <strain evidence="1">HYR1</strain>
    </source>
</reference>
<evidence type="ECO:0000313" key="2">
    <source>
        <dbReference type="Proteomes" id="UP000276133"/>
    </source>
</evidence>
<proteinExistence type="predicted"/>
<keyword evidence="2" id="KW-1185">Reference proteome</keyword>
<organism evidence="1 2">
    <name type="scientific">Brachionus plicatilis</name>
    <name type="common">Marine rotifer</name>
    <name type="synonym">Brachionus muelleri</name>
    <dbReference type="NCBI Taxonomy" id="10195"/>
    <lineage>
        <taxon>Eukaryota</taxon>
        <taxon>Metazoa</taxon>
        <taxon>Spiralia</taxon>
        <taxon>Gnathifera</taxon>
        <taxon>Rotifera</taxon>
        <taxon>Eurotatoria</taxon>
        <taxon>Monogononta</taxon>
        <taxon>Pseudotrocha</taxon>
        <taxon>Ploima</taxon>
        <taxon>Brachionidae</taxon>
        <taxon>Brachionus</taxon>
    </lineage>
</organism>
<comment type="caution">
    <text evidence="1">The sequence shown here is derived from an EMBL/GenBank/DDBJ whole genome shotgun (WGS) entry which is preliminary data.</text>
</comment>
<evidence type="ECO:0000313" key="1">
    <source>
        <dbReference type="EMBL" id="RNA28559.1"/>
    </source>
</evidence>